<reference evidence="2 3" key="1">
    <citation type="journal article" date="2024" name="Science">
        <title>Giant polyketide synthase enzymes in the biosynthesis of giant marine polyether toxins.</title>
        <authorList>
            <person name="Fallon T.R."/>
            <person name="Shende V.V."/>
            <person name="Wierzbicki I.H."/>
            <person name="Pendleton A.L."/>
            <person name="Watervoot N.F."/>
            <person name="Auber R.P."/>
            <person name="Gonzalez D.J."/>
            <person name="Wisecaver J.H."/>
            <person name="Moore B.S."/>
        </authorList>
    </citation>
    <scope>NUCLEOTIDE SEQUENCE [LARGE SCALE GENOMIC DNA]</scope>
    <source>
        <strain evidence="2 3">12B1</strain>
    </source>
</reference>
<keyword evidence="3" id="KW-1185">Reference proteome</keyword>
<feature type="transmembrane region" description="Helical" evidence="1">
    <location>
        <begin position="81"/>
        <end position="104"/>
    </location>
</feature>
<organism evidence="2 3">
    <name type="scientific">Prymnesium parvum</name>
    <name type="common">Toxic golden alga</name>
    <dbReference type="NCBI Taxonomy" id="97485"/>
    <lineage>
        <taxon>Eukaryota</taxon>
        <taxon>Haptista</taxon>
        <taxon>Haptophyta</taxon>
        <taxon>Prymnesiophyceae</taxon>
        <taxon>Prymnesiales</taxon>
        <taxon>Prymnesiaceae</taxon>
        <taxon>Prymnesium</taxon>
    </lineage>
</organism>
<gene>
    <name evidence="2" type="ORF">AB1Y20_016373</name>
</gene>
<feature type="transmembrane region" description="Helical" evidence="1">
    <location>
        <begin position="191"/>
        <end position="209"/>
    </location>
</feature>
<dbReference type="PANTHER" id="PTHR11319:SF35">
    <property type="entry name" value="OUTER MEMBRANE PROTEIN PMPC-RELATED"/>
    <property type="match status" value="1"/>
</dbReference>
<evidence type="ECO:0000313" key="3">
    <source>
        <dbReference type="Proteomes" id="UP001515480"/>
    </source>
</evidence>
<dbReference type="PANTHER" id="PTHR11319">
    <property type="entry name" value="G PROTEIN-COUPLED RECEPTOR-RELATED"/>
    <property type="match status" value="1"/>
</dbReference>
<dbReference type="EMBL" id="JBGBPQ010000029">
    <property type="protein sequence ID" value="KAL1496418.1"/>
    <property type="molecule type" value="Genomic_DNA"/>
</dbReference>
<protein>
    <recommendedName>
        <fullName evidence="4">TIR domain-containing protein</fullName>
    </recommendedName>
</protein>
<evidence type="ECO:0000256" key="1">
    <source>
        <dbReference type="SAM" id="Phobius"/>
    </source>
</evidence>
<keyword evidence="1" id="KW-1133">Transmembrane helix</keyword>
<dbReference type="AlphaFoldDB" id="A0AB34IF32"/>
<sequence length="464" mass="52474">MAFGALLQLLVGKARGLPLTHGIFASTSLCLFVVFLLSPQITQAIFQAFQCVPFEWSPTVTHYYMRSSLAVRCYTSDHDHILLISYVLMLVWPIGSVLLFFSLVHRARSRLIEHTRDEYVVSIRLLHNDYKPESYFWASVELVHRSTLIGWVLLIDEEKSFVRLVLANIICVIMLMWTSITLPYVRMHDNVLAIAAALLLQLTYIWSSYVKVYHALAEYENPEDDKRISSRVLGFESSNELTVTLLFLGGSLLGIFLTLWTHRLQAQKWGHHIWLKDVGVAPEMSLSMGKRWMLFISHLTISSASIDWKIISTQADHAKGGAPLRYLCDHECPRDLVEVIFGDDGKIIQWHRRIEFQLLSLKKIAEAALLASPAYSHKKSLPLSVHGEVALGVKQRASNAVYVYASPNNADARALARELQEGHLSNLFIAEEMPVEADLGAARAKVLYFLYLSKDTFAGNSGMR</sequence>
<dbReference type="Proteomes" id="UP001515480">
    <property type="component" value="Unassembled WGS sequence"/>
</dbReference>
<comment type="caution">
    <text evidence="2">The sequence shown here is derived from an EMBL/GenBank/DDBJ whole genome shotgun (WGS) entry which is preliminary data.</text>
</comment>
<feature type="transmembrane region" description="Helical" evidence="1">
    <location>
        <begin position="161"/>
        <end position="184"/>
    </location>
</feature>
<evidence type="ECO:0000313" key="2">
    <source>
        <dbReference type="EMBL" id="KAL1496418.1"/>
    </source>
</evidence>
<evidence type="ECO:0008006" key="4">
    <source>
        <dbReference type="Google" id="ProtNLM"/>
    </source>
</evidence>
<accession>A0AB34IF32</accession>
<name>A0AB34IF32_PRYPA</name>
<proteinExistence type="predicted"/>
<keyword evidence="1" id="KW-0812">Transmembrane</keyword>
<feature type="transmembrane region" description="Helical" evidence="1">
    <location>
        <begin position="241"/>
        <end position="260"/>
    </location>
</feature>
<keyword evidence="1" id="KW-0472">Membrane</keyword>